<evidence type="ECO:0000256" key="1">
    <source>
        <dbReference type="SAM" id="MobiDB-lite"/>
    </source>
</evidence>
<dbReference type="AlphaFoldDB" id="A0A147BI66"/>
<name>A0A147BI66_IXORI</name>
<feature type="compositionally biased region" description="Low complexity" evidence="1">
    <location>
        <begin position="314"/>
        <end position="330"/>
    </location>
</feature>
<reference evidence="2" key="1">
    <citation type="journal article" date="2018" name="PLoS Negl. Trop. Dis.">
        <title>Sialome diversity of ticks revealed by RNAseq of single tick salivary glands.</title>
        <authorList>
            <person name="Perner J."/>
            <person name="Kropackova S."/>
            <person name="Kopacek P."/>
            <person name="Ribeiro J.M."/>
        </authorList>
    </citation>
    <scope>NUCLEOTIDE SEQUENCE</scope>
    <source>
        <strain evidence="2">Siblings of single egg batch collected in Ceske Budejovice</strain>
        <tissue evidence="2">Salivary glands</tissue>
    </source>
</reference>
<dbReference type="GO" id="GO:0003964">
    <property type="term" value="F:RNA-directed DNA polymerase activity"/>
    <property type="evidence" value="ECO:0007669"/>
    <property type="project" value="UniProtKB-KW"/>
</dbReference>
<feature type="region of interest" description="Disordered" evidence="1">
    <location>
        <begin position="255"/>
        <end position="361"/>
    </location>
</feature>
<sequence length="405" mass="44322">QTSKKRRHNSNSSEDTIITQPGYNLTVIVKPTDPTMIITNMNPLVLKQKLDSVAPDGVIQIRPNYRLNLLAIDARNVESTKALLQLKNLGTVQVQTYEPPPPSASVGIIRGVSADIEDADLLAAMREKSSVIQVRRLGRSEIVKLVFATKSSPEYVTAGHTRYKVLPYLEKPRQCPKCNRFGHIASTCFKAQRCSRCDGDHEVNECAAEKPKCTNCKKHHDATLKVCAIYKVERQITNYKSSKNVNYTSAKSAIENDQEACGTGRHWTPRKQSQGSKEDKQSSVPLHNEENFPPLENLTGKTAPDASAAPPVQSGPSTRPSSASAATAKKGPSRGLARPTRQHSEPPADTKPISNTTPKPQSLGSAICTLAIQLRTFLTSLNFPFAQALVTVIDMLLPFASSWSK</sequence>
<evidence type="ECO:0000313" key="2">
    <source>
        <dbReference type="EMBL" id="JAR90476.1"/>
    </source>
</evidence>
<feature type="non-terminal residue" evidence="2">
    <location>
        <position position="1"/>
    </location>
</feature>
<organism evidence="2">
    <name type="scientific">Ixodes ricinus</name>
    <name type="common">Common tick</name>
    <name type="synonym">Acarus ricinus</name>
    <dbReference type="NCBI Taxonomy" id="34613"/>
    <lineage>
        <taxon>Eukaryota</taxon>
        <taxon>Metazoa</taxon>
        <taxon>Ecdysozoa</taxon>
        <taxon>Arthropoda</taxon>
        <taxon>Chelicerata</taxon>
        <taxon>Arachnida</taxon>
        <taxon>Acari</taxon>
        <taxon>Parasitiformes</taxon>
        <taxon>Ixodida</taxon>
        <taxon>Ixodoidea</taxon>
        <taxon>Ixodidae</taxon>
        <taxon>Ixodinae</taxon>
        <taxon>Ixodes</taxon>
    </lineage>
</organism>
<dbReference type="EMBL" id="GEGO01004928">
    <property type="protein sequence ID" value="JAR90476.1"/>
    <property type="molecule type" value="Transcribed_RNA"/>
</dbReference>
<accession>A0A147BI66</accession>
<feature type="compositionally biased region" description="Polar residues" evidence="1">
    <location>
        <begin position="352"/>
        <end position="361"/>
    </location>
</feature>
<keyword evidence="2" id="KW-0808">Transferase</keyword>
<protein>
    <submittedName>
        <fullName evidence="2">Putative rna-directed dna polymerase from mobile element jockey-like protein</fullName>
    </submittedName>
</protein>
<keyword evidence="2" id="KW-0695">RNA-directed DNA polymerase</keyword>
<proteinExistence type="predicted"/>
<keyword evidence="2" id="KW-0548">Nucleotidyltransferase</keyword>